<sequence length="346" mass="38437">MKQVIGIVFGGKSGEHDVSLMSASNVIDVMDKSKYDVVKIGISRTGEWMMYNGDTKRIAADTWQQDEKNLIKGFSIFDHPIIKNVDVFFPILHGPNGEDGTVQGLFKLLGKPFVGCGVLASSVGMDKVYSKILFEHAGIPIGDYTSLQRGDWKTSEEDSIVEIEKKLQYPFFVKPANMGSSVGISKVHNRQEAIEGIKEAFKYDSKLILEKAINCREVECAVLGNESPIASILGEIVPSQEFYDYKAKYIDGDKSALIIPANLDESTTQQIREYAVKAFKCVNGRGLSRVDFFVDKDTGDVLINEINTLPGFTNISMYPKLWEATGISYVELIERIISLAIDEFNS</sequence>
<dbReference type="PROSITE" id="PS00844">
    <property type="entry name" value="DALA_DALA_LIGASE_2"/>
    <property type="match status" value="1"/>
</dbReference>
<comment type="pathway">
    <text evidence="18">Glycan biosynthesis.</text>
</comment>
<evidence type="ECO:0000256" key="21">
    <source>
        <dbReference type="ARBA" id="ARBA00077154"/>
    </source>
</evidence>
<dbReference type="OrthoDB" id="9813261at2"/>
<feature type="binding site" evidence="25">
    <location>
        <position position="305"/>
    </location>
    <ligand>
        <name>Mg(2+)</name>
        <dbReference type="ChEBI" id="CHEBI:18420"/>
        <label>1</label>
    </ligand>
</feature>
<feature type="binding site" evidence="24">
    <location>
        <begin position="210"/>
        <end position="217"/>
    </location>
    <ligand>
        <name>ATP</name>
        <dbReference type="ChEBI" id="CHEBI:30616"/>
    </ligand>
</feature>
<evidence type="ECO:0000256" key="18">
    <source>
        <dbReference type="ARBA" id="ARBA00060592"/>
    </source>
</evidence>
<feature type="binding site" evidence="25">
    <location>
        <position position="307"/>
    </location>
    <ligand>
        <name>Mg(2+)</name>
        <dbReference type="ChEBI" id="CHEBI:18420"/>
        <label>2</label>
    </ligand>
</feature>
<dbReference type="FunFam" id="3.30.470.20:FF:000008">
    <property type="entry name" value="D-alanine--D-alanine ligase"/>
    <property type="match status" value="1"/>
</dbReference>
<dbReference type="InterPro" id="IPR011127">
    <property type="entry name" value="Dala_Dala_lig_N"/>
</dbReference>
<keyword evidence="29" id="KW-1185">Reference proteome</keyword>
<keyword evidence="14 22" id="KW-0573">Peptidoglycan synthesis</keyword>
<dbReference type="InterPro" id="IPR011761">
    <property type="entry name" value="ATP-grasp"/>
</dbReference>
<dbReference type="Proteomes" id="UP000253490">
    <property type="component" value="Unassembled WGS sequence"/>
</dbReference>
<organism evidence="28 29">
    <name type="scientific">Alkalibaculum bacchi</name>
    <dbReference type="NCBI Taxonomy" id="645887"/>
    <lineage>
        <taxon>Bacteria</taxon>
        <taxon>Bacillati</taxon>
        <taxon>Bacillota</taxon>
        <taxon>Clostridia</taxon>
        <taxon>Eubacteriales</taxon>
        <taxon>Eubacteriaceae</taxon>
        <taxon>Alkalibaculum</taxon>
    </lineage>
</organism>
<evidence type="ECO:0000256" key="9">
    <source>
        <dbReference type="ARBA" id="ARBA00022723"/>
    </source>
</evidence>
<evidence type="ECO:0000256" key="24">
    <source>
        <dbReference type="PIRSR" id="PIRSR039102-2"/>
    </source>
</evidence>
<comment type="similarity">
    <text evidence="5 22">Belongs to the D-alanine--D-alanine ligase family.</text>
</comment>
<dbReference type="SUPFAM" id="SSF56059">
    <property type="entry name" value="Glutathione synthetase ATP-binding domain-like"/>
    <property type="match status" value="1"/>
</dbReference>
<comment type="caution">
    <text evidence="28">The sequence shown here is derived from an EMBL/GenBank/DDBJ whole genome shotgun (WGS) entry which is preliminary data.</text>
</comment>
<evidence type="ECO:0000256" key="23">
    <source>
        <dbReference type="PIRSR" id="PIRSR039102-1"/>
    </source>
</evidence>
<dbReference type="EMBL" id="QNRX01000001">
    <property type="protein sequence ID" value="RBP70209.1"/>
    <property type="molecule type" value="Genomic_DNA"/>
</dbReference>
<keyword evidence="10 24" id="KW-0547">Nucleotide-binding</keyword>
<evidence type="ECO:0000256" key="22">
    <source>
        <dbReference type="HAMAP-Rule" id="MF_00047"/>
    </source>
</evidence>
<feature type="binding site" evidence="24">
    <location>
        <position position="127"/>
    </location>
    <ligand>
        <name>ATP</name>
        <dbReference type="ChEBI" id="CHEBI:30616"/>
    </ligand>
</feature>
<keyword evidence="12 25" id="KW-0460">Magnesium</keyword>
<evidence type="ECO:0000256" key="2">
    <source>
        <dbReference type="ARBA" id="ARBA00003921"/>
    </source>
</evidence>
<dbReference type="EC" id="6.3.2.4" evidence="6 22"/>
<dbReference type="NCBIfam" id="NF002528">
    <property type="entry name" value="PRK01966.1-4"/>
    <property type="match status" value="1"/>
</dbReference>
<evidence type="ECO:0000256" key="17">
    <source>
        <dbReference type="ARBA" id="ARBA00047614"/>
    </source>
</evidence>
<dbReference type="GO" id="GO:0009252">
    <property type="term" value="P:peptidoglycan biosynthetic process"/>
    <property type="evidence" value="ECO:0007669"/>
    <property type="project" value="UniProtKB-UniRule"/>
</dbReference>
<keyword evidence="15 25" id="KW-0464">Manganese</keyword>
<evidence type="ECO:0000256" key="12">
    <source>
        <dbReference type="ARBA" id="ARBA00022842"/>
    </source>
</evidence>
<feature type="binding site" evidence="24">
    <location>
        <begin position="180"/>
        <end position="181"/>
    </location>
    <ligand>
        <name>ATP</name>
        <dbReference type="ChEBI" id="CHEBI:30616"/>
    </ligand>
</feature>
<evidence type="ECO:0000256" key="25">
    <source>
        <dbReference type="PIRSR" id="PIRSR039102-3"/>
    </source>
</evidence>
<dbReference type="SUPFAM" id="SSF52440">
    <property type="entry name" value="PreATP-grasp domain"/>
    <property type="match status" value="1"/>
</dbReference>
<dbReference type="NCBIfam" id="NF002378">
    <property type="entry name" value="PRK01372.1"/>
    <property type="match status" value="1"/>
</dbReference>
<feature type="binding site" evidence="24">
    <location>
        <begin position="304"/>
        <end position="305"/>
    </location>
    <ligand>
        <name>ATP</name>
        <dbReference type="ChEBI" id="CHEBI:30616"/>
    </ligand>
</feature>
<dbReference type="RefSeq" id="WP_113919416.1">
    <property type="nucleotide sequence ID" value="NZ_CALNCS010000018.1"/>
</dbReference>
<dbReference type="Pfam" id="PF01820">
    <property type="entry name" value="Dala_Dala_lig_N"/>
    <property type="match status" value="1"/>
</dbReference>
<evidence type="ECO:0000256" key="19">
    <source>
        <dbReference type="ARBA" id="ARBA00068427"/>
    </source>
</evidence>
<evidence type="ECO:0000256" key="1">
    <source>
        <dbReference type="ARBA" id="ARBA00001936"/>
    </source>
</evidence>
<keyword evidence="9 25" id="KW-0479">Metal-binding</keyword>
<evidence type="ECO:0000256" key="4">
    <source>
        <dbReference type="ARBA" id="ARBA00004752"/>
    </source>
</evidence>
<dbReference type="InterPro" id="IPR005905">
    <property type="entry name" value="D_ala_D_ala"/>
</dbReference>
<dbReference type="AlphaFoldDB" id="A0A366IHS1"/>
<dbReference type="HAMAP" id="MF_00047">
    <property type="entry name" value="Dala_Dala_lig"/>
    <property type="match status" value="1"/>
</dbReference>
<dbReference type="InterPro" id="IPR013815">
    <property type="entry name" value="ATP_grasp_subdomain_1"/>
</dbReference>
<feature type="binding site" evidence="24">
    <location>
        <begin position="172"/>
        <end position="174"/>
    </location>
    <ligand>
        <name>ATP</name>
        <dbReference type="ChEBI" id="CHEBI:30616"/>
    </ligand>
</feature>
<dbReference type="Gene3D" id="3.30.1490.20">
    <property type="entry name" value="ATP-grasp fold, A domain"/>
    <property type="match status" value="1"/>
</dbReference>
<comment type="cofactor">
    <cofactor evidence="25">
        <name>Mg(2+)</name>
        <dbReference type="ChEBI" id="CHEBI:18420"/>
    </cofactor>
    <cofactor evidence="25">
        <name>Mn(2+)</name>
        <dbReference type="ChEBI" id="CHEBI:29035"/>
    </cofactor>
    <text evidence="25">Binds 2 magnesium or manganese ions per subunit.</text>
</comment>
<dbReference type="Gene3D" id="3.30.470.20">
    <property type="entry name" value="ATP-grasp fold, B domain"/>
    <property type="match status" value="1"/>
</dbReference>
<feature type="active site" evidence="23">
    <location>
        <position position="15"/>
    </location>
</feature>
<dbReference type="GO" id="GO:0046872">
    <property type="term" value="F:metal ion binding"/>
    <property type="evidence" value="ECO:0007669"/>
    <property type="project" value="UniProtKB-KW"/>
</dbReference>
<keyword evidence="13 22" id="KW-0133">Cell shape</keyword>
<dbReference type="PANTHER" id="PTHR23132:SF25">
    <property type="entry name" value="D-ALANINE--D-ALANINE LIGASE A"/>
    <property type="match status" value="1"/>
</dbReference>
<comment type="cofactor">
    <cofactor evidence="1">
        <name>Mn(2+)</name>
        <dbReference type="ChEBI" id="CHEBI:29035"/>
    </cofactor>
</comment>
<dbReference type="GO" id="GO:0008360">
    <property type="term" value="P:regulation of cell shape"/>
    <property type="evidence" value="ECO:0007669"/>
    <property type="project" value="UniProtKB-KW"/>
</dbReference>
<evidence type="ECO:0000256" key="13">
    <source>
        <dbReference type="ARBA" id="ARBA00022960"/>
    </source>
</evidence>
<evidence type="ECO:0000256" key="20">
    <source>
        <dbReference type="ARBA" id="ARBA00076288"/>
    </source>
</evidence>
<evidence type="ECO:0000256" key="10">
    <source>
        <dbReference type="ARBA" id="ARBA00022741"/>
    </source>
</evidence>
<dbReference type="PANTHER" id="PTHR23132">
    <property type="entry name" value="D-ALANINE--D-ALANINE LIGASE"/>
    <property type="match status" value="1"/>
</dbReference>
<dbReference type="GO" id="GO:0008716">
    <property type="term" value="F:D-alanine-D-alanine ligase activity"/>
    <property type="evidence" value="ECO:0007669"/>
    <property type="project" value="UniProtKB-UniRule"/>
</dbReference>
<evidence type="ECO:0000256" key="14">
    <source>
        <dbReference type="ARBA" id="ARBA00022984"/>
    </source>
</evidence>
<dbReference type="PIRSF" id="PIRSF039102">
    <property type="entry name" value="Ddl/VanB"/>
    <property type="match status" value="1"/>
</dbReference>
<dbReference type="PROSITE" id="PS50975">
    <property type="entry name" value="ATP_GRASP"/>
    <property type="match status" value="1"/>
</dbReference>
<keyword evidence="11 26" id="KW-0067">ATP-binding</keyword>
<evidence type="ECO:0000256" key="16">
    <source>
        <dbReference type="ARBA" id="ARBA00023316"/>
    </source>
</evidence>
<accession>A0A366IHS1</accession>
<dbReference type="FunFam" id="3.30.1490.20:FF:000007">
    <property type="entry name" value="D-alanine--D-alanine ligase"/>
    <property type="match status" value="1"/>
</dbReference>
<comment type="function">
    <text evidence="2 22">Cell wall formation.</text>
</comment>
<dbReference type="GO" id="GO:0071555">
    <property type="term" value="P:cell wall organization"/>
    <property type="evidence" value="ECO:0007669"/>
    <property type="project" value="UniProtKB-KW"/>
</dbReference>
<evidence type="ECO:0000256" key="15">
    <source>
        <dbReference type="ARBA" id="ARBA00023211"/>
    </source>
</evidence>
<keyword evidence="16 22" id="KW-0961">Cell wall biogenesis/degradation</keyword>
<comment type="pathway">
    <text evidence="4 22">Cell wall biogenesis; peptidoglycan biosynthesis.</text>
</comment>
<protein>
    <recommendedName>
        <fullName evidence="19 22">D-alanine--D-alanine ligase</fullName>
        <ecNumber evidence="6 22">6.3.2.4</ecNumber>
    </recommendedName>
    <alternativeName>
        <fullName evidence="21 22">D-Ala-D-Ala ligase</fullName>
    </alternativeName>
    <alternativeName>
        <fullName evidence="20 22">D-alanylalanine synthetase</fullName>
    </alternativeName>
</protein>
<comment type="subcellular location">
    <subcellularLocation>
        <location evidence="3 22">Cytoplasm</location>
    </subcellularLocation>
</comment>
<dbReference type="InterPro" id="IPR011095">
    <property type="entry name" value="Dala_Dala_lig_C"/>
</dbReference>
<evidence type="ECO:0000256" key="3">
    <source>
        <dbReference type="ARBA" id="ARBA00004496"/>
    </source>
</evidence>
<evidence type="ECO:0000256" key="11">
    <source>
        <dbReference type="ARBA" id="ARBA00022840"/>
    </source>
</evidence>
<dbReference type="GO" id="GO:0005524">
    <property type="term" value="F:ATP binding"/>
    <property type="evidence" value="ECO:0007669"/>
    <property type="project" value="UniProtKB-UniRule"/>
</dbReference>
<dbReference type="GO" id="GO:0005829">
    <property type="term" value="C:cytosol"/>
    <property type="evidence" value="ECO:0007669"/>
    <property type="project" value="TreeGrafter"/>
</dbReference>
<comment type="catalytic activity">
    <reaction evidence="17 22">
        <text>2 D-alanine + ATP = D-alanyl-D-alanine + ADP + phosphate + H(+)</text>
        <dbReference type="Rhea" id="RHEA:11224"/>
        <dbReference type="ChEBI" id="CHEBI:15378"/>
        <dbReference type="ChEBI" id="CHEBI:30616"/>
        <dbReference type="ChEBI" id="CHEBI:43474"/>
        <dbReference type="ChEBI" id="CHEBI:57416"/>
        <dbReference type="ChEBI" id="CHEBI:57822"/>
        <dbReference type="ChEBI" id="CHEBI:456216"/>
        <dbReference type="EC" id="6.3.2.4"/>
    </reaction>
</comment>
<dbReference type="NCBIfam" id="TIGR01205">
    <property type="entry name" value="D_ala_D_alaTIGR"/>
    <property type="match status" value="1"/>
</dbReference>
<keyword evidence="7 22" id="KW-0963">Cytoplasm</keyword>
<evidence type="ECO:0000256" key="7">
    <source>
        <dbReference type="ARBA" id="ARBA00022490"/>
    </source>
</evidence>
<evidence type="ECO:0000256" key="26">
    <source>
        <dbReference type="PROSITE-ProRule" id="PRU00409"/>
    </source>
</evidence>
<proteinExistence type="inferred from homology"/>
<feature type="domain" description="ATP-grasp" evidence="27">
    <location>
        <begin position="131"/>
        <end position="338"/>
    </location>
</feature>
<evidence type="ECO:0000256" key="6">
    <source>
        <dbReference type="ARBA" id="ARBA00012216"/>
    </source>
</evidence>
<evidence type="ECO:0000259" key="27">
    <source>
        <dbReference type="PROSITE" id="PS50975"/>
    </source>
</evidence>
<dbReference type="Pfam" id="PF07478">
    <property type="entry name" value="Dala_Dala_lig_C"/>
    <property type="match status" value="1"/>
</dbReference>
<feature type="binding site" evidence="25">
    <location>
        <position position="291"/>
    </location>
    <ligand>
        <name>Mg(2+)</name>
        <dbReference type="ChEBI" id="CHEBI:18420"/>
        <label>1</label>
    </ligand>
</feature>
<keyword evidence="8 22" id="KW-0436">Ligase</keyword>
<dbReference type="InterPro" id="IPR016185">
    <property type="entry name" value="PreATP-grasp_dom_sf"/>
</dbReference>
<evidence type="ECO:0000256" key="5">
    <source>
        <dbReference type="ARBA" id="ARBA00010871"/>
    </source>
</evidence>
<evidence type="ECO:0000313" key="28">
    <source>
        <dbReference type="EMBL" id="RBP70209.1"/>
    </source>
</evidence>
<dbReference type="UniPathway" id="UPA00219"/>
<dbReference type="PROSITE" id="PS00843">
    <property type="entry name" value="DALA_DALA_LIGASE_1"/>
    <property type="match status" value="1"/>
</dbReference>
<gene>
    <name evidence="22" type="primary">ddl</name>
    <name evidence="28" type="ORF">DES36_101268</name>
</gene>
<dbReference type="Gene3D" id="3.40.50.20">
    <property type="match status" value="1"/>
</dbReference>
<evidence type="ECO:0000313" key="29">
    <source>
        <dbReference type="Proteomes" id="UP000253490"/>
    </source>
</evidence>
<reference evidence="28 29" key="1">
    <citation type="submission" date="2018-06" db="EMBL/GenBank/DDBJ databases">
        <title>Genomic Encyclopedia of Type Strains, Phase IV (KMG-IV): sequencing the most valuable type-strain genomes for metagenomic binning, comparative biology and taxonomic classification.</title>
        <authorList>
            <person name="Goeker M."/>
        </authorList>
    </citation>
    <scope>NUCLEOTIDE SEQUENCE [LARGE SCALE GENOMIC DNA]</scope>
    <source>
        <strain evidence="28 29">DSM 22112</strain>
    </source>
</reference>
<feature type="active site" evidence="23">
    <location>
        <position position="316"/>
    </location>
</feature>
<feature type="active site" evidence="23">
    <location>
        <position position="180"/>
    </location>
</feature>
<dbReference type="InterPro" id="IPR000291">
    <property type="entry name" value="D-Ala_lig_Van_CS"/>
</dbReference>
<name>A0A366IHS1_9FIRM</name>
<evidence type="ECO:0000256" key="8">
    <source>
        <dbReference type="ARBA" id="ARBA00022598"/>
    </source>
</evidence>
<feature type="binding site" evidence="25">
    <location>
        <position position="305"/>
    </location>
    <ligand>
        <name>Mg(2+)</name>
        <dbReference type="ChEBI" id="CHEBI:18420"/>
        <label>2</label>
    </ligand>
</feature>